<reference evidence="9" key="3">
    <citation type="submission" date="2025-05" db="UniProtKB">
        <authorList>
            <consortium name="Ensembl"/>
        </authorList>
    </citation>
    <scope>IDENTIFICATION</scope>
    <source>
        <strain evidence="9">HNI</strain>
    </source>
</reference>
<dbReference type="InterPro" id="IPR003599">
    <property type="entry name" value="Ig_sub"/>
</dbReference>
<feature type="region of interest" description="Disordered" evidence="5">
    <location>
        <begin position="363"/>
        <end position="417"/>
    </location>
</feature>
<sequence length="996" mass="108039">MKQPLLHVCFLLAVFLSASVLAQNPVQIQFQTDPVLTQTGTDSLFTVVTTTSIFSMTWKYNGLDTLGSWSGGTSNINPVTQFLGRVTITSNQLRIGSTQLRDAGNYSVEVTPVGTTGQTSNSRSVQLRVFEAVAGVTLSISSVTVEGGNVTLTCAWTAGTEISVQWAKGGLTITADSRITISGGSLVINPVNRDDAGEYKCTASNPVSAQTATRSLTVYYGPDTPVLTKDTSKNCVGGGDVLVGKAVRLTCTSVSLPPAIFSWEFNGNPISGQPDGGVLTIQTYSTNESGKYACTAKNSITGGTSKQTTTLAVVDVCLDGGEVAGIVIGSFLLLVIIVLLIVLLICLVRRKRVQQRQRDNIFIPKTETNQRPNPPATQPNARGDLEPGPDPPIYPGNGQTRRSVPVNTIQRENNAQTLTVNRRQNYDTLLHNGRTLTNGLLNNAIQRTNSNPHNGIDNPAFTHTEALNANNLPNTQHPNPNVVIQAGNNQGGQPPAVQVSFNTLQRTTEPNAQMPTINLNLNSYPPNNQQIQPESFVPAINPTDSMQQNLLNTRQSNPTIPHHLYPGDPGLNGHVNRNLDNPGLIPTGYTHFNSNVAPQQDANTQTNQQELHRTARVQEATPSSTRRQMPWDRLRGTPAYPNGIQASPEYTSDTTDYTRNRDTQEVRAPVRAPVRSQPPNQTVSRRRTPPRRDPPLYDTESSSRTTDHRHPNARITQLETSHRSERSPRAQSHSTEQDIRGSQTALSKEMTRSSNPQALSLTSQLASAGRAGVSQAPTAEQVQALQGVDTRALVDPNHFRQAQVGQQRIEAPVQAPLNHGSQPQPARNVARQPQQGGLAPAPNSSAQPNPSSLTQAALKVHTERAQAFQSRRQQTQATLLSNRQPQTQTPATGAQHPPTPPPVIPLVDFQTLPKERTQHRSPARGPLPVRHTAQQPWSGRPGQPTAVPANRHHHHGNGHMHVGAQRQGHGHAQGHGRPAHVTHTRQQQAHRGRPRR</sequence>
<feature type="compositionally biased region" description="Low complexity" evidence="5">
    <location>
        <begin position="839"/>
        <end position="852"/>
    </location>
</feature>
<evidence type="ECO:0000256" key="4">
    <source>
        <dbReference type="ARBA" id="ARBA00023319"/>
    </source>
</evidence>
<keyword evidence="3" id="KW-0325">Glycoprotein</keyword>
<keyword evidence="2" id="KW-1015">Disulfide bond</keyword>
<evidence type="ECO:0000256" key="7">
    <source>
        <dbReference type="SAM" id="SignalP"/>
    </source>
</evidence>
<reference evidence="9 10" key="2">
    <citation type="submission" date="2017-04" db="EMBL/GenBank/DDBJ databases">
        <title>CpG methylation of centromeres and impact of large insertions on vertebrate speciation.</title>
        <authorList>
            <person name="Ichikawa K."/>
            <person name="Yoshimura J."/>
            <person name="Morishita S."/>
        </authorList>
    </citation>
    <scope>NUCLEOTIDE SEQUENCE</scope>
    <source>
        <strain evidence="9 10">HNI</strain>
    </source>
</reference>
<evidence type="ECO:0000256" key="1">
    <source>
        <dbReference type="ARBA" id="ARBA00022729"/>
    </source>
</evidence>
<organism evidence="9 10">
    <name type="scientific">Oryzias latipes</name>
    <name type="common">Japanese rice fish</name>
    <name type="synonym">Japanese killifish</name>
    <dbReference type="NCBI Taxonomy" id="8090"/>
    <lineage>
        <taxon>Eukaryota</taxon>
        <taxon>Metazoa</taxon>
        <taxon>Chordata</taxon>
        <taxon>Craniata</taxon>
        <taxon>Vertebrata</taxon>
        <taxon>Euteleostomi</taxon>
        <taxon>Actinopterygii</taxon>
        <taxon>Neopterygii</taxon>
        <taxon>Teleostei</taxon>
        <taxon>Neoteleostei</taxon>
        <taxon>Acanthomorphata</taxon>
        <taxon>Ovalentaria</taxon>
        <taxon>Atherinomorphae</taxon>
        <taxon>Beloniformes</taxon>
        <taxon>Adrianichthyidae</taxon>
        <taxon>Oryziinae</taxon>
        <taxon>Oryzias</taxon>
    </lineage>
</organism>
<dbReference type="PANTHER" id="PTHR44337:SF22">
    <property type="entry name" value="HEPACAM FAMILY MEMBER 2-LIKE"/>
    <property type="match status" value="1"/>
</dbReference>
<feature type="region of interest" description="Disordered" evidence="5">
    <location>
        <begin position="816"/>
        <end position="996"/>
    </location>
</feature>
<feature type="compositionally biased region" description="Polar residues" evidence="5">
    <location>
        <begin position="819"/>
        <end position="835"/>
    </location>
</feature>
<feature type="compositionally biased region" description="Low complexity" evidence="5">
    <location>
        <begin position="884"/>
        <end position="896"/>
    </location>
</feature>
<feature type="compositionally biased region" description="Polar residues" evidence="5">
    <location>
        <begin position="644"/>
        <end position="655"/>
    </location>
</feature>
<dbReference type="InterPro" id="IPR052598">
    <property type="entry name" value="IgSF_CEA-related"/>
</dbReference>
<dbReference type="Proteomes" id="UP000265180">
    <property type="component" value="Chromosome 16"/>
</dbReference>
<dbReference type="SMART" id="SM00408">
    <property type="entry name" value="IGc2"/>
    <property type="match status" value="2"/>
</dbReference>
<dbReference type="Ensembl" id="ENSORLT00020025606.1">
    <property type="protein sequence ID" value="ENSORLP00020017141.1"/>
    <property type="gene ID" value="ENSORLG00020018189.1"/>
</dbReference>
<dbReference type="Pfam" id="PF13927">
    <property type="entry name" value="Ig_3"/>
    <property type="match status" value="2"/>
</dbReference>
<dbReference type="InterPro" id="IPR007110">
    <property type="entry name" value="Ig-like_dom"/>
</dbReference>
<proteinExistence type="predicted"/>
<dbReference type="PROSITE" id="PS50835">
    <property type="entry name" value="IG_LIKE"/>
    <property type="match status" value="2"/>
</dbReference>
<reference key="1">
    <citation type="journal article" date="2007" name="Nature">
        <title>The medaka draft genome and insights into vertebrate genome evolution.</title>
        <authorList>
            <person name="Kasahara M."/>
            <person name="Naruse K."/>
            <person name="Sasaki S."/>
            <person name="Nakatani Y."/>
            <person name="Qu W."/>
            <person name="Ahsan B."/>
            <person name="Yamada T."/>
            <person name="Nagayasu Y."/>
            <person name="Doi K."/>
            <person name="Kasai Y."/>
            <person name="Jindo T."/>
            <person name="Kobayashi D."/>
            <person name="Shimada A."/>
            <person name="Toyoda A."/>
            <person name="Kuroki Y."/>
            <person name="Fujiyama A."/>
            <person name="Sasaki T."/>
            <person name="Shimizu A."/>
            <person name="Asakawa S."/>
            <person name="Shimizu N."/>
            <person name="Hashimoto S."/>
            <person name="Yang J."/>
            <person name="Lee Y."/>
            <person name="Matsushima K."/>
            <person name="Sugano S."/>
            <person name="Sakaizumi M."/>
            <person name="Narita T."/>
            <person name="Ohishi K."/>
            <person name="Haga S."/>
            <person name="Ohta F."/>
            <person name="Nomoto H."/>
            <person name="Nogata K."/>
            <person name="Morishita T."/>
            <person name="Endo T."/>
            <person name="Shin-I T."/>
            <person name="Takeda H."/>
            <person name="Morishita S."/>
            <person name="Kohara Y."/>
        </authorList>
    </citation>
    <scope>NUCLEOTIDE SEQUENCE [LARGE SCALE GENOMIC DNA]</scope>
    <source>
        <strain>Hd-rR</strain>
    </source>
</reference>
<dbReference type="Gene3D" id="2.60.40.10">
    <property type="entry name" value="Immunoglobulins"/>
    <property type="match status" value="3"/>
</dbReference>
<feature type="chain" id="PRO_5044597535" evidence="7">
    <location>
        <begin position="23"/>
        <end position="996"/>
    </location>
</feature>
<accession>A0A3P9L8Z2</accession>
<keyword evidence="4" id="KW-0393">Immunoglobulin domain</keyword>
<feature type="compositionally biased region" description="Polar residues" evidence="5">
    <location>
        <begin position="591"/>
        <end position="609"/>
    </location>
</feature>
<dbReference type="InterPro" id="IPR036179">
    <property type="entry name" value="Ig-like_dom_sf"/>
</dbReference>
<dbReference type="SUPFAM" id="SSF48726">
    <property type="entry name" value="Immunoglobulin"/>
    <property type="match status" value="3"/>
</dbReference>
<feature type="signal peptide" evidence="7">
    <location>
        <begin position="1"/>
        <end position="22"/>
    </location>
</feature>
<feature type="compositionally biased region" description="Basic residues" evidence="5">
    <location>
        <begin position="968"/>
        <end position="996"/>
    </location>
</feature>
<evidence type="ECO:0000259" key="8">
    <source>
        <dbReference type="PROSITE" id="PS50835"/>
    </source>
</evidence>
<feature type="domain" description="Ig-like" evidence="8">
    <location>
        <begin position="225"/>
        <end position="310"/>
    </location>
</feature>
<evidence type="ECO:0000256" key="6">
    <source>
        <dbReference type="SAM" id="Phobius"/>
    </source>
</evidence>
<dbReference type="InterPro" id="IPR013783">
    <property type="entry name" value="Ig-like_fold"/>
</dbReference>
<keyword evidence="6" id="KW-1133">Transmembrane helix</keyword>
<keyword evidence="6" id="KW-0812">Transmembrane</keyword>
<feature type="transmembrane region" description="Helical" evidence="6">
    <location>
        <begin position="323"/>
        <end position="348"/>
    </location>
</feature>
<name>A0A3P9L8Z2_ORYLA</name>
<keyword evidence="6" id="KW-0472">Membrane</keyword>
<feature type="compositionally biased region" description="Polar residues" evidence="5">
    <location>
        <begin position="397"/>
        <end position="417"/>
    </location>
</feature>
<evidence type="ECO:0000313" key="9">
    <source>
        <dbReference type="Ensembl" id="ENSORLP00020017141.1"/>
    </source>
</evidence>
<dbReference type="PANTHER" id="PTHR44337">
    <property type="entry name" value="CARCINOEMBRYONIC ANTIGEN-RELATED CELL ADHESION MOLECULE 8"/>
    <property type="match status" value="1"/>
</dbReference>
<feature type="region of interest" description="Disordered" evidence="5">
    <location>
        <begin position="591"/>
        <end position="757"/>
    </location>
</feature>
<evidence type="ECO:0000256" key="5">
    <source>
        <dbReference type="SAM" id="MobiDB-lite"/>
    </source>
</evidence>
<evidence type="ECO:0000256" key="2">
    <source>
        <dbReference type="ARBA" id="ARBA00023157"/>
    </source>
</evidence>
<feature type="compositionally biased region" description="Basic and acidic residues" evidence="5">
    <location>
        <begin position="656"/>
        <end position="665"/>
    </location>
</feature>
<dbReference type="AlphaFoldDB" id="A0A3P9L8Z2"/>
<protein>
    <submittedName>
        <fullName evidence="9">Si:dkeyp-97a10.3</fullName>
    </submittedName>
</protein>
<evidence type="ECO:0000313" key="10">
    <source>
        <dbReference type="Proteomes" id="UP000265180"/>
    </source>
</evidence>
<evidence type="ECO:0000256" key="3">
    <source>
        <dbReference type="ARBA" id="ARBA00023180"/>
    </source>
</evidence>
<dbReference type="SMART" id="SM00409">
    <property type="entry name" value="IG"/>
    <property type="match status" value="3"/>
</dbReference>
<feature type="compositionally biased region" description="Polar residues" evidence="5">
    <location>
        <begin position="867"/>
        <end position="883"/>
    </location>
</feature>
<dbReference type="Ensembl" id="ENSORLT00020025582.1">
    <property type="protein sequence ID" value="ENSORLP00020017126.1"/>
    <property type="gene ID" value="ENSORLG00020018189.1"/>
</dbReference>
<keyword evidence="1 7" id="KW-0732">Signal</keyword>
<feature type="domain" description="Ig-like" evidence="8">
    <location>
        <begin position="131"/>
        <end position="217"/>
    </location>
</feature>
<dbReference type="CDD" id="cd00096">
    <property type="entry name" value="Ig"/>
    <property type="match status" value="2"/>
</dbReference>
<dbReference type="InterPro" id="IPR003598">
    <property type="entry name" value="Ig_sub2"/>
</dbReference>
<feature type="compositionally biased region" description="Polar residues" evidence="5">
    <location>
        <begin position="729"/>
        <end position="757"/>
    </location>
</feature>